<reference evidence="2" key="1">
    <citation type="submission" date="2015-08" db="EMBL/GenBank/DDBJ databases">
        <authorList>
            <person name="Kim K.M."/>
        </authorList>
    </citation>
    <scope>NUCLEOTIDE SEQUENCE [LARGE SCALE GENOMIC DNA]</scope>
    <source>
        <strain evidence="2">KCTC 23892</strain>
    </source>
</reference>
<organism evidence="1 2">
    <name type="scientific">Kangiella sediminilitoris</name>
    <dbReference type="NCBI Taxonomy" id="1144748"/>
    <lineage>
        <taxon>Bacteria</taxon>
        <taxon>Pseudomonadati</taxon>
        <taxon>Pseudomonadota</taxon>
        <taxon>Gammaproteobacteria</taxon>
        <taxon>Kangiellales</taxon>
        <taxon>Kangiellaceae</taxon>
        <taxon>Kangiella</taxon>
    </lineage>
</organism>
<dbReference type="PANTHER" id="PTHR36154">
    <property type="entry name" value="DNA-BINDING TRANSCRIPTIONAL ACTIVATOR ALPA"/>
    <property type="match status" value="1"/>
</dbReference>
<proteinExistence type="predicted"/>
<evidence type="ECO:0000313" key="1">
    <source>
        <dbReference type="EMBL" id="AOE49263.1"/>
    </source>
</evidence>
<dbReference type="KEGG" id="ksd:KS2013_539"/>
<keyword evidence="2" id="KW-1185">Reference proteome</keyword>
<dbReference type="AlphaFoldDB" id="A0A1B3B8Z7"/>
<dbReference type="PANTHER" id="PTHR36154:SF1">
    <property type="entry name" value="DNA-BINDING TRANSCRIPTIONAL ACTIVATOR ALPA"/>
    <property type="match status" value="1"/>
</dbReference>
<dbReference type="InterPro" id="IPR010260">
    <property type="entry name" value="AlpA"/>
</dbReference>
<dbReference type="Proteomes" id="UP000094147">
    <property type="component" value="Chromosome"/>
</dbReference>
<accession>A0A1B3B8Z7</accession>
<dbReference type="OrthoDB" id="8455288at2"/>
<dbReference type="Pfam" id="PF05930">
    <property type="entry name" value="Phage_AlpA"/>
    <property type="match status" value="1"/>
</dbReference>
<dbReference type="EMBL" id="CP012418">
    <property type="protein sequence ID" value="AOE49263.1"/>
    <property type="molecule type" value="Genomic_DNA"/>
</dbReference>
<dbReference type="STRING" id="1144748.KS2013_539"/>
<dbReference type="Gene3D" id="1.10.238.160">
    <property type="match status" value="1"/>
</dbReference>
<dbReference type="RefSeq" id="WP_068989368.1">
    <property type="nucleotide sequence ID" value="NZ_CP012418.1"/>
</dbReference>
<sequence>MNTVNSKSKDPISRQELARQPHRVLRLKDVMAKLGVSRSTVYKLVADNKLPKPISLGARSIGWIEKSIDSWLEKQEEKANQRG</sequence>
<name>A0A1B3B8Z7_9GAMM</name>
<dbReference type="InterPro" id="IPR052931">
    <property type="entry name" value="Prophage_regulatory_activator"/>
</dbReference>
<protein>
    <submittedName>
        <fullName evidence="1">Phage transcriptional regulator</fullName>
    </submittedName>
</protein>
<evidence type="ECO:0000313" key="2">
    <source>
        <dbReference type="Proteomes" id="UP000094147"/>
    </source>
</evidence>
<gene>
    <name evidence="1" type="ORF">KS2013_539</name>
</gene>